<feature type="signal peptide" evidence="1">
    <location>
        <begin position="1"/>
        <end position="24"/>
    </location>
</feature>
<protein>
    <submittedName>
        <fullName evidence="3">Uncharacterized protein LOC111134991</fullName>
    </submittedName>
</protein>
<dbReference type="Proteomes" id="UP000694844">
    <property type="component" value="Chromosome 5"/>
</dbReference>
<dbReference type="AlphaFoldDB" id="A0A8B8EJS2"/>
<organism evidence="2 3">
    <name type="scientific">Crassostrea virginica</name>
    <name type="common">Eastern oyster</name>
    <dbReference type="NCBI Taxonomy" id="6565"/>
    <lineage>
        <taxon>Eukaryota</taxon>
        <taxon>Metazoa</taxon>
        <taxon>Spiralia</taxon>
        <taxon>Lophotrochozoa</taxon>
        <taxon>Mollusca</taxon>
        <taxon>Bivalvia</taxon>
        <taxon>Autobranchia</taxon>
        <taxon>Pteriomorphia</taxon>
        <taxon>Ostreida</taxon>
        <taxon>Ostreoidea</taxon>
        <taxon>Ostreidae</taxon>
        <taxon>Crassostrea</taxon>
    </lineage>
</organism>
<reference evidence="3" key="1">
    <citation type="submission" date="2025-08" db="UniProtKB">
        <authorList>
            <consortium name="RefSeq"/>
        </authorList>
    </citation>
    <scope>IDENTIFICATION</scope>
    <source>
        <tissue evidence="3">Whole sample</tissue>
    </source>
</reference>
<dbReference type="KEGG" id="cvn:111134991"/>
<proteinExistence type="predicted"/>
<accession>A0A8B8EJS2</accession>
<evidence type="ECO:0000313" key="2">
    <source>
        <dbReference type="Proteomes" id="UP000694844"/>
    </source>
</evidence>
<dbReference type="GeneID" id="111134991"/>
<evidence type="ECO:0000313" key="3">
    <source>
        <dbReference type="RefSeq" id="XP_022340340.1"/>
    </source>
</evidence>
<feature type="chain" id="PRO_5034204965" evidence="1">
    <location>
        <begin position="25"/>
        <end position="127"/>
    </location>
</feature>
<sequence>MHMMCWKITFAMLMSAMVSRVSEAALGGGKCTIPNSGSPGASTICTAGENGFCLIDHLTVTGNNPVTSVTVDGVCVCHYGYSGPQCATRVDTSKSGSGSQTTTFAALTLGALGALYLSGIGEEPIRY</sequence>
<keyword evidence="2" id="KW-1185">Reference proteome</keyword>
<dbReference type="RefSeq" id="XP_022340340.1">
    <property type="nucleotide sequence ID" value="XM_022484632.1"/>
</dbReference>
<gene>
    <name evidence="3" type="primary">LOC111134991</name>
</gene>
<evidence type="ECO:0000256" key="1">
    <source>
        <dbReference type="SAM" id="SignalP"/>
    </source>
</evidence>
<name>A0A8B8EJS2_CRAVI</name>
<keyword evidence="1" id="KW-0732">Signal</keyword>